<protein>
    <submittedName>
        <fullName evidence="2">Ogr/Delta-like zinc finger</fullName>
    </submittedName>
</protein>
<dbReference type="RefSeq" id="WP_115248690.1">
    <property type="nucleotide sequence ID" value="NZ_JBMMFP010000024.1"/>
</dbReference>
<feature type="domain" description="Zinc finger Ogr/Delta-type" evidence="1">
    <location>
        <begin position="9"/>
        <end position="53"/>
    </location>
</feature>
<name>A0A379APE5_AVIAV</name>
<keyword evidence="3" id="KW-1185">Reference proteome</keyword>
<dbReference type="AlphaFoldDB" id="A0A379APE5"/>
<dbReference type="Pfam" id="PF04606">
    <property type="entry name" value="Ogr_Delta"/>
    <property type="match status" value="1"/>
</dbReference>
<evidence type="ECO:0000313" key="3">
    <source>
        <dbReference type="Proteomes" id="UP000255098"/>
    </source>
</evidence>
<evidence type="ECO:0000313" key="2">
    <source>
        <dbReference type="EMBL" id="SUB23255.1"/>
    </source>
</evidence>
<accession>A0A379APE5</accession>
<proteinExistence type="predicted"/>
<evidence type="ECO:0000259" key="1">
    <source>
        <dbReference type="Pfam" id="PF04606"/>
    </source>
</evidence>
<gene>
    <name evidence="2" type="ORF">NCTC11297_00248</name>
</gene>
<dbReference type="Proteomes" id="UP000255098">
    <property type="component" value="Unassembled WGS sequence"/>
</dbReference>
<reference evidence="2 3" key="1">
    <citation type="submission" date="2018-06" db="EMBL/GenBank/DDBJ databases">
        <authorList>
            <consortium name="Pathogen Informatics"/>
            <person name="Doyle S."/>
        </authorList>
    </citation>
    <scope>NUCLEOTIDE SEQUENCE [LARGE SCALE GENOMIC DNA]</scope>
    <source>
        <strain evidence="3">NCTC 11297</strain>
    </source>
</reference>
<dbReference type="EMBL" id="UGSP01000001">
    <property type="protein sequence ID" value="SUB23255.1"/>
    <property type="molecule type" value="Genomic_DNA"/>
</dbReference>
<dbReference type="GeneID" id="300132474"/>
<sequence length="92" mass="10592">MPRAFKIYCTACKSRATITRTERPLQGFSRLYCSCNNPECLHRFVMNLEFSHTTRTSLLDKDVFINTLISQFSPEDKAKMLAALQKETSPNK</sequence>
<organism evidence="2 3">
    <name type="scientific">Avibacterium avium</name>
    <name type="common">Pasteurella avium</name>
    <dbReference type="NCBI Taxonomy" id="751"/>
    <lineage>
        <taxon>Bacteria</taxon>
        <taxon>Pseudomonadati</taxon>
        <taxon>Pseudomonadota</taxon>
        <taxon>Gammaproteobacteria</taxon>
        <taxon>Pasteurellales</taxon>
        <taxon>Pasteurellaceae</taxon>
        <taxon>Avibacterium</taxon>
    </lineage>
</organism>
<dbReference type="InterPro" id="IPR007684">
    <property type="entry name" value="Znf_Ogr/Delta"/>
</dbReference>